<feature type="chain" id="PRO_5044718755" evidence="1">
    <location>
        <begin position="24"/>
        <end position="149"/>
    </location>
</feature>
<dbReference type="SUPFAM" id="SSF49464">
    <property type="entry name" value="Carboxypeptidase regulatory domain-like"/>
    <property type="match status" value="1"/>
</dbReference>
<evidence type="ECO:0000313" key="6">
    <source>
        <dbReference type="EMBL" id="KAJ6831483.1"/>
    </source>
</evidence>
<protein>
    <submittedName>
        <fullName evidence="5">Phylloplanin</fullName>
    </submittedName>
</protein>
<evidence type="ECO:0000313" key="7">
    <source>
        <dbReference type="EMBL" id="KAJ6848967.1"/>
    </source>
</evidence>
<accession>A0AAX6FVZ4</accession>
<dbReference type="InterPro" id="IPR008969">
    <property type="entry name" value="CarboxyPept-like_regulatory"/>
</dbReference>
<dbReference type="AlphaFoldDB" id="A0AAX6FVZ4"/>
<comment type="caution">
    <text evidence="5">The sequence shown here is derived from an EMBL/GenBank/DDBJ whole genome shotgun (WGS) entry which is preliminary data.</text>
</comment>
<dbReference type="EMBL" id="JANAVB010025795">
    <property type="protein sequence ID" value="KAJ6820206.1"/>
    <property type="molecule type" value="Genomic_DNA"/>
</dbReference>
<evidence type="ECO:0000313" key="8">
    <source>
        <dbReference type="Proteomes" id="UP001140949"/>
    </source>
</evidence>
<evidence type="ECO:0000313" key="4">
    <source>
        <dbReference type="EMBL" id="KAJ6820207.1"/>
    </source>
</evidence>
<dbReference type="EMBL" id="JANAVB010025795">
    <property type="protein sequence ID" value="KAJ6820208.1"/>
    <property type="molecule type" value="Genomic_DNA"/>
</dbReference>
<keyword evidence="1" id="KW-0732">Signal</keyword>
<reference evidence="5" key="1">
    <citation type="journal article" date="2023" name="GigaByte">
        <title>Genome assembly of the bearded iris, Iris pallida Lam.</title>
        <authorList>
            <person name="Bruccoleri R.E."/>
            <person name="Oakeley E.J."/>
            <person name="Faust A.M.E."/>
            <person name="Altorfer M."/>
            <person name="Dessus-Babus S."/>
            <person name="Burckhardt D."/>
            <person name="Oertli M."/>
            <person name="Naumann U."/>
            <person name="Petersen F."/>
            <person name="Wong J."/>
        </authorList>
    </citation>
    <scope>NUCLEOTIDE SEQUENCE</scope>
    <source>
        <strain evidence="5">GSM-AAB239-AS_SAM_17_03QT</strain>
    </source>
</reference>
<keyword evidence="8" id="KW-1185">Reference proteome</keyword>
<reference evidence="5" key="2">
    <citation type="submission" date="2023-04" db="EMBL/GenBank/DDBJ databases">
        <authorList>
            <person name="Bruccoleri R.E."/>
            <person name="Oakeley E.J."/>
            <person name="Faust A.-M."/>
            <person name="Dessus-Babus S."/>
            <person name="Altorfer M."/>
            <person name="Burckhardt D."/>
            <person name="Oertli M."/>
            <person name="Naumann U."/>
            <person name="Petersen F."/>
            <person name="Wong J."/>
        </authorList>
    </citation>
    <scope>NUCLEOTIDE SEQUENCE</scope>
    <source>
        <strain evidence="5">GSM-AAB239-AS_SAM_17_03QT</strain>
        <tissue evidence="5">Leaf</tissue>
    </source>
</reference>
<dbReference type="EMBL" id="JANAVB010042412">
    <property type="protein sequence ID" value="KAJ6794475.1"/>
    <property type="molecule type" value="Genomic_DNA"/>
</dbReference>
<name>A0AAX6FVZ4_IRIPA</name>
<dbReference type="EMBL" id="JANAVB010016796">
    <property type="protein sequence ID" value="KAJ6831483.1"/>
    <property type="molecule type" value="Genomic_DNA"/>
</dbReference>
<evidence type="ECO:0000256" key="1">
    <source>
        <dbReference type="SAM" id="SignalP"/>
    </source>
</evidence>
<proteinExistence type="predicted"/>
<dbReference type="PANTHER" id="PTHR34458">
    <property type="entry name" value="POLLEN OLE E 1 ALLERGEN AND EXTENSIN FAMILY PROTEIN-RELATED"/>
    <property type="match status" value="1"/>
</dbReference>
<organism evidence="5 8">
    <name type="scientific">Iris pallida</name>
    <name type="common">Sweet iris</name>
    <dbReference type="NCBI Taxonomy" id="29817"/>
    <lineage>
        <taxon>Eukaryota</taxon>
        <taxon>Viridiplantae</taxon>
        <taxon>Streptophyta</taxon>
        <taxon>Embryophyta</taxon>
        <taxon>Tracheophyta</taxon>
        <taxon>Spermatophyta</taxon>
        <taxon>Magnoliopsida</taxon>
        <taxon>Liliopsida</taxon>
        <taxon>Asparagales</taxon>
        <taxon>Iridaceae</taxon>
        <taxon>Iridoideae</taxon>
        <taxon>Irideae</taxon>
        <taxon>Iris</taxon>
    </lineage>
</organism>
<evidence type="ECO:0000313" key="5">
    <source>
        <dbReference type="EMBL" id="KAJ6820208.1"/>
    </source>
</evidence>
<gene>
    <name evidence="2" type="ORF">M6B38_230855</name>
    <name evidence="7" type="ORF">M6B38_272175</name>
    <name evidence="6" type="ORF">M6B38_348605</name>
    <name evidence="3" type="ORF">M6B38_397920</name>
    <name evidence="4" type="ORF">M6B38_397925</name>
    <name evidence="5" type="ORF">M6B38_397930</name>
</gene>
<dbReference type="EMBL" id="JANAVB010025795">
    <property type="protein sequence ID" value="KAJ6820207.1"/>
    <property type="molecule type" value="Genomic_DNA"/>
</dbReference>
<sequence>MASKTLLFAAVFVAALAAPVAQAQLLGLGKLNISGTVHCSVNASSATTASVFPNASVQLQCGSDVVASTTTDSNGAFDLSLNFVTSLLSTILGGCTLVVTTPLSTCDASLPSVGILQSALQLLGGVVGLVDGLLGSITSLIPTGFSLIQ</sequence>
<evidence type="ECO:0000313" key="3">
    <source>
        <dbReference type="EMBL" id="KAJ6820206.1"/>
    </source>
</evidence>
<dbReference type="PANTHER" id="PTHR34458:SF5">
    <property type="entry name" value="POLLEN OLE E 1 ALLERGEN AND EXTENSIN FAMILY PROTEIN"/>
    <property type="match status" value="1"/>
</dbReference>
<evidence type="ECO:0000313" key="2">
    <source>
        <dbReference type="EMBL" id="KAJ6794475.1"/>
    </source>
</evidence>
<dbReference type="InterPro" id="IPR040404">
    <property type="entry name" value="Phylloplanin-like"/>
</dbReference>
<dbReference type="EMBL" id="JANAVB010004251">
    <property type="protein sequence ID" value="KAJ6848967.1"/>
    <property type="molecule type" value="Genomic_DNA"/>
</dbReference>
<dbReference type="Proteomes" id="UP001140949">
    <property type="component" value="Unassembled WGS sequence"/>
</dbReference>
<feature type="signal peptide" evidence="1">
    <location>
        <begin position="1"/>
        <end position="23"/>
    </location>
</feature>
<dbReference type="Pfam" id="PF01190">
    <property type="entry name" value="Pollen_Ole_e_1"/>
    <property type="match status" value="1"/>
</dbReference>